<accession>A0AAD1Z8H5</accession>
<reference evidence="1" key="1">
    <citation type="submission" date="2023-05" db="EMBL/GenBank/DDBJ databases">
        <authorList>
            <person name="Huff M."/>
        </authorList>
    </citation>
    <scope>NUCLEOTIDE SEQUENCE</scope>
</reference>
<sequence length="166" mass="18454">MTKQENAPVSVYISKLKLIWEEILRYEEPFKCMLSSDTCNSPPDRVETAHIPALPTTVNPNLPDPSRPPVQMAASLSELRRSIRDRKLPYYLQDFLCKLVASSPTPKNLLLTSHLMKVGTVTLLTELKPGVMSFVSSGFAFIHSNFVTDILATEAVPIKQVDPASI</sequence>
<dbReference type="Proteomes" id="UP000834106">
    <property type="component" value="Chromosome 7"/>
</dbReference>
<dbReference type="EMBL" id="OU503042">
    <property type="protein sequence ID" value="CAI9765122.1"/>
    <property type="molecule type" value="Genomic_DNA"/>
</dbReference>
<protein>
    <submittedName>
        <fullName evidence="1">Uncharacterized protein</fullName>
    </submittedName>
</protein>
<gene>
    <name evidence="1" type="ORF">FPE_LOCUS12552</name>
</gene>
<keyword evidence="2" id="KW-1185">Reference proteome</keyword>
<evidence type="ECO:0000313" key="2">
    <source>
        <dbReference type="Proteomes" id="UP000834106"/>
    </source>
</evidence>
<evidence type="ECO:0000313" key="1">
    <source>
        <dbReference type="EMBL" id="CAI9765122.1"/>
    </source>
</evidence>
<proteinExistence type="predicted"/>
<name>A0AAD1Z8H5_9LAMI</name>
<dbReference type="AlphaFoldDB" id="A0AAD1Z8H5"/>
<organism evidence="1 2">
    <name type="scientific">Fraxinus pennsylvanica</name>
    <dbReference type="NCBI Taxonomy" id="56036"/>
    <lineage>
        <taxon>Eukaryota</taxon>
        <taxon>Viridiplantae</taxon>
        <taxon>Streptophyta</taxon>
        <taxon>Embryophyta</taxon>
        <taxon>Tracheophyta</taxon>
        <taxon>Spermatophyta</taxon>
        <taxon>Magnoliopsida</taxon>
        <taxon>eudicotyledons</taxon>
        <taxon>Gunneridae</taxon>
        <taxon>Pentapetalae</taxon>
        <taxon>asterids</taxon>
        <taxon>lamiids</taxon>
        <taxon>Lamiales</taxon>
        <taxon>Oleaceae</taxon>
        <taxon>Oleeae</taxon>
        <taxon>Fraxinus</taxon>
    </lineage>
</organism>